<keyword evidence="4" id="KW-0677">Repeat</keyword>
<dbReference type="HOGENOM" id="CLU_047129_1_0_1"/>
<evidence type="ECO:0000313" key="6">
    <source>
        <dbReference type="EMBL" id="EDO45064.1"/>
    </source>
</evidence>
<evidence type="ECO:0000256" key="4">
    <source>
        <dbReference type="ARBA" id="ARBA00022737"/>
    </source>
</evidence>
<keyword evidence="5" id="KW-1015">Disulfide bond</keyword>
<dbReference type="InterPro" id="IPR052065">
    <property type="entry name" value="Compl_asym_regulator"/>
</dbReference>
<evidence type="ECO:0000256" key="1">
    <source>
        <dbReference type="ARBA" id="ARBA00004613"/>
    </source>
</evidence>
<dbReference type="Proteomes" id="UP000001593">
    <property type="component" value="Unassembled WGS sequence"/>
</dbReference>
<proteinExistence type="predicted"/>
<dbReference type="PhylomeDB" id="A7RTP6"/>
<name>A7RTP6_NEMVE</name>
<dbReference type="PRINTS" id="PR01705">
    <property type="entry name" value="TSP1REPEAT"/>
</dbReference>
<dbReference type="SUPFAM" id="SSF82895">
    <property type="entry name" value="TSP-1 type 1 repeat"/>
    <property type="match status" value="2"/>
</dbReference>
<dbReference type="PANTHER" id="PTHR22906">
    <property type="entry name" value="PROPERDIN"/>
    <property type="match status" value="1"/>
</dbReference>
<dbReference type="OMA" id="PRQAIGC"/>
<accession>A7RTP6</accession>
<protein>
    <submittedName>
        <fullName evidence="6">Uncharacterized protein</fullName>
    </submittedName>
</protein>
<dbReference type="AlphaFoldDB" id="A7RTP6"/>
<keyword evidence="7" id="KW-1185">Reference proteome</keyword>
<dbReference type="PANTHER" id="PTHR22906:SF43">
    <property type="entry name" value="PROPERDIN"/>
    <property type="match status" value="1"/>
</dbReference>
<feature type="non-terminal residue" evidence="6">
    <location>
        <position position="1"/>
    </location>
</feature>
<evidence type="ECO:0000256" key="3">
    <source>
        <dbReference type="ARBA" id="ARBA00022729"/>
    </source>
</evidence>
<comment type="subcellular location">
    <subcellularLocation>
        <location evidence="1">Secreted</location>
    </subcellularLocation>
</comment>
<sequence length="104" mass="11662">WSKWKPWTACSKCGVPGVRMRNRTCQKPGSPRQAIGCVGKERETEACFESCPTEQVEWSKWKPWTACSKCGVPGVRMRNRTCQKPGSPRQAIGCVGKERETEAC</sequence>
<dbReference type="InterPro" id="IPR000884">
    <property type="entry name" value="TSP1_rpt"/>
</dbReference>
<dbReference type="Pfam" id="PF00090">
    <property type="entry name" value="TSP_1"/>
    <property type="match status" value="2"/>
</dbReference>
<dbReference type="STRING" id="45351.A7RTP6"/>
<keyword evidence="3" id="KW-0732">Signal</keyword>
<evidence type="ECO:0000313" key="7">
    <source>
        <dbReference type="Proteomes" id="UP000001593"/>
    </source>
</evidence>
<dbReference type="InterPro" id="IPR036383">
    <property type="entry name" value="TSP1_rpt_sf"/>
</dbReference>
<evidence type="ECO:0000256" key="5">
    <source>
        <dbReference type="ARBA" id="ARBA00023157"/>
    </source>
</evidence>
<dbReference type="SMART" id="SM00209">
    <property type="entry name" value="TSP1"/>
    <property type="match status" value="2"/>
</dbReference>
<feature type="non-terminal residue" evidence="6">
    <location>
        <position position="104"/>
    </location>
</feature>
<dbReference type="InParanoid" id="A7RTP6"/>
<dbReference type="EMBL" id="DS469538">
    <property type="protein sequence ID" value="EDO45064.1"/>
    <property type="molecule type" value="Genomic_DNA"/>
</dbReference>
<dbReference type="Gene3D" id="2.20.100.10">
    <property type="entry name" value="Thrombospondin type-1 (TSP1) repeat"/>
    <property type="match status" value="2"/>
</dbReference>
<evidence type="ECO:0000256" key="2">
    <source>
        <dbReference type="ARBA" id="ARBA00022525"/>
    </source>
</evidence>
<organism evidence="6 7">
    <name type="scientific">Nematostella vectensis</name>
    <name type="common">Starlet sea anemone</name>
    <dbReference type="NCBI Taxonomy" id="45351"/>
    <lineage>
        <taxon>Eukaryota</taxon>
        <taxon>Metazoa</taxon>
        <taxon>Cnidaria</taxon>
        <taxon>Anthozoa</taxon>
        <taxon>Hexacorallia</taxon>
        <taxon>Actiniaria</taxon>
        <taxon>Edwardsiidae</taxon>
        <taxon>Nematostella</taxon>
    </lineage>
</organism>
<gene>
    <name evidence="6" type="ORF">NEMVEDRAFT_v1g39112</name>
</gene>
<reference evidence="6 7" key="1">
    <citation type="journal article" date="2007" name="Science">
        <title>Sea anemone genome reveals ancestral eumetazoan gene repertoire and genomic organization.</title>
        <authorList>
            <person name="Putnam N.H."/>
            <person name="Srivastava M."/>
            <person name="Hellsten U."/>
            <person name="Dirks B."/>
            <person name="Chapman J."/>
            <person name="Salamov A."/>
            <person name="Terry A."/>
            <person name="Shapiro H."/>
            <person name="Lindquist E."/>
            <person name="Kapitonov V.V."/>
            <person name="Jurka J."/>
            <person name="Genikhovich G."/>
            <person name="Grigoriev I.V."/>
            <person name="Lucas S.M."/>
            <person name="Steele R.E."/>
            <person name="Finnerty J.R."/>
            <person name="Technau U."/>
            <person name="Martindale M.Q."/>
            <person name="Rokhsar D.S."/>
        </authorList>
    </citation>
    <scope>NUCLEOTIDE SEQUENCE [LARGE SCALE GENOMIC DNA]</scope>
    <source>
        <strain evidence="7">CH2 X CH6</strain>
    </source>
</reference>
<dbReference type="PROSITE" id="PS50092">
    <property type="entry name" value="TSP1"/>
    <property type="match status" value="2"/>
</dbReference>
<keyword evidence="2" id="KW-0964">Secreted</keyword>